<keyword evidence="1 3" id="KW-0238">DNA-binding</keyword>
<feature type="DNA-binding region" description="Fork-head" evidence="3">
    <location>
        <begin position="143"/>
        <end position="232"/>
    </location>
</feature>
<dbReference type="Pfam" id="PF00250">
    <property type="entry name" value="Forkhead"/>
    <property type="match status" value="1"/>
</dbReference>
<dbReference type="InterPro" id="IPR001766">
    <property type="entry name" value="Fork_head_dom"/>
</dbReference>
<feature type="domain" description="Fork-head" evidence="5">
    <location>
        <begin position="143"/>
        <end position="232"/>
    </location>
</feature>
<dbReference type="GO" id="GO:0000978">
    <property type="term" value="F:RNA polymerase II cis-regulatory region sequence-specific DNA binding"/>
    <property type="evidence" value="ECO:0007669"/>
    <property type="project" value="TreeGrafter"/>
</dbReference>
<evidence type="ECO:0000256" key="4">
    <source>
        <dbReference type="SAM" id="MobiDB-lite"/>
    </source>
</evidence>
<name>A0AAU9WG41_9CNID</name>
<proteinExistence type="predicted"/>
<dbReference type="InterPro" id="IPR036388">
    <property type="entry name" value="WH-like_DNA-bd_sf"/>
</dbReference>
<dbReference type="PANTHER" id="PTHR11829:SF343">
    <property type="entry name" value="FORK-HEAD DOMAIN-CONTAINING PROTEIN"/>
    <property type="match status" value="1"/>
</dbReference>
<dbReference type="SMART" id="SM00339">
    <property type="entry name" value="FH"/>
    <property type="match status" value="1"/>
</dbReference>
<evidence type="ECO:0000256" key="3">
    <source>
        <dbReference type="PROSITE-ProRule" id="PRU00089"/>
    </source>
</evidence>
<keyword evidence="2 3" id="KW-0539">Nucleus</keyword>
<dbReference type="InterPro" id="IPR030456">
    <property type="entry name" value="TF_fork_head_CS_2"/>
</dbReference>
<dbReference type="EMBL" id="CALNXJ010000013">
    <property type="protein sequence ID" value="CAH3113266.1"/>
    <property type="molecule type" value="Genomic_DNA"/>
</dbReference>
<dbReference type="PROSITE" id="PS50039">
    <property type="entry name" value="FORK_HEAD_3"/>
    <property type="match status" value="1"/>
</dbReference>
<organism evidence="6 7">
    <name type="scientific">Pocillopora meandrina</name>
    <dbReference type="NCBI Taxonomy" id="46732"/>
    <lineage>
        <taxon>Eukaryota</taxon>
        <taxon>Metazoa</taxon>
        <taxon>Cnidaria</taxon>
        <taxon>Anthozoa</taxon>
        <taxon>Hexacorallia</taxon>
        <taxon>Scleractinia</taxon>
        <taxon>Astrocoeniina</taxon>
        <taxon>Pocilloporidae</taxon>
        <taxon>Pocillopora</taxon>
    </lineage>
</organism>
<comment type="caution">
    <text evidence="6">The sequence shown here is derived from an EMBL/GenBank/DDBJ whole genome shotgun (WGS) entry which is preliminary data.</text>
</comment>
<gene>
    <name evidence="6" type="ORF">PMEA_00004878</name>
</gene>
<dbReference type="PROSITE" id="PS00658">
    <property type="entry name" value="FORK_HEAD_2"/>
    <property type="match status" value="1"/>
</dbReference>
<dbReference type="GO" id="GO:0030154">
    <property type="term" value="P:cell differentiation"/>
    <property type="evidence" value="ECO:0007669"/>
    <property type="project" value="TreeGrafter"/>
</dbReference>
<dbReference type="GO" id="GO:0000981">
    <property type="term" value="F:DNA-binding transcription factor activity, RNA polymerase II-specific"/>
    <property type="evidence" value="ECO:0007669"/>
    <property type="project" value="TreeGrafter"/>
</dbReference>
<dbReference type="SUPFAM" id="SSF46785">
    <property type="entry name" value="Winged helix' DNA-binding domain"/>
    <property type="match status" value="1"/>
</dbReference>
<accession>A0AAU9WG41</accession>
<dbReference type="AlphaFoldDB" id="A0AAU9WG41"/>
<comment type="subcellular location">
    <subcellularLocation>
        <location evidence="3">Nucleus</location>
    </subcellularLocation>
</comment>
<dbReference type="InterPro" id="IPR050211">
    <property type="entry name" value="FOX_domain-containing"/>
</dbReference>
<evidence type="ECO:0000259" key="5">
    <source>
        <dbReference type="PROSITE" id="PS50039"/>
    </source>
</evidence>
<dbReference type="GO" id="GO:0009653">
    <property type="term" value="P:anatomical structure morphogenesis"/>
    <property type="evidence" value="ECO:0007669"/>
    <property type="project" value="TreeGrafter"/>
</dbReference>
<keyword evidence="7" id="KW-1185">Reference proteome</keyword>
<dbReference type="GO" id="GO:0005634">
    <property type="term" value="C:nucleus"/>
    <property type="evidence" value="ECO:0007669"/>
    <property type="project" value="UniProtKB-SubCell"/>
</dbReference>
<evidence type="ECO:0000256" key="1">
    <source>
        <dbReference type="ARBA" id="ARBA00023125"/>
    </source>
</evidence>
<evidence type="ECO:0000256" key="2">
    <source>
        <dbReference type="ARBA" id="ARBA00023242"/>
    </source>
</evidence>
<dbReference type="Gene3D" id="1.10.10.10">
    <property type="entry name" value="Winged helix-like DNA-binding domain superfamily/Winged helix DNA-binding domain"/>
    <property type="match status" value="1"/>
</dbReference>
<dbReference type="CDD" id="cd20035">
    <property type="entry name" value="FH_FOXQ2-like"/>
    <property type="match status" value="1"/>
</dbReference>
<feature type="region of interest" description="Disordered" evidence="4">
    <location>
        <begin position="100"/>
        <end position="137"/>
    </location>
</feature>
<evidence type="ECO:0000313" key="6">
    <source>
        <dbReference type="EMBL" id="CAH3113266.1"/>
    </source>
</evidence>
<dbReference type="InterPro" id="IPR036390">
    <property type="entry name" value="WH_DNA-bd_sf"/>
</dbReference>
<feature type="compositionally biased region" description="Basic and acidic residues" evidence="4">
    <location>
        <begin position="100"/>
        <end position="124"/>
    </location>
</feature>
<sequence length="373" mass="42910">MRHNLIRKKVKLHSHRHIDSSLFVDNSHTSCTLDEPLSFTRRSLKASQSFRMFTVHTNRQGGNGFDTSAFRFTLNEGEREFGQMPRSQFEAQTKVLNKTMSKDHKLDHLQEKAKDSDKSMRNSIDEDENEEPETKDCRNLTETFVAVIAQGILSVPSKRMTLSSIYNFIAKTFPHFDKEKGPGWRNSVRHNLSSNDCFVKASRAENGKGHYWMIHPKDLPEFSKGNFRRPRKPRRPRCSHALGCGTDRSMLGLPLSATLFPYHHKPSHSLELTKPHPPKEPFPHPFGVTPNRSPLLPTSRYDYYSREAAETAHFPMNQYHGFSTPPPPYGLFSWQDNPAFRNYNPHFQSSSFHPYLYMSPVSQSENGIGINYA</sequence>
<dbReference type="Proteomes" id="UP001159428">
    <property type="component" value="Unassembled WGS sequence"/>
</dbReference>
<evidence type="ECO:0000313" key="7">
    <source>
        <dbReference type="Proteomes" id="UP001159428"/>
    </source>
</evidence>
<dbReference type="PRINTS" id="PR00053">
    <property type="entry name" value="FORKHEAD"/>
</dbReference>
<reference evidence="6 7" key="1">
    <citation type="submission" date="2022-05" db="EMBL/GenBank/DDBJ databases">
        <authorList>
            <consortium name="Genoscope - CEA"/>
            <person name="William W."/>
        </authorList>
    </citation>
    <scope>NUCLEOTIDE SEQUENCE [LARGE SCALE GENOMIC DNA]</scope>
</reference>
<protein>
    <recommendedName>
        <fullName evidence="5">Fork-head domain-containing protein</fullName>
    </recommendedName>
</protein>
<dbReference type="InterPro" id="IPR047519">
    <property type="entry name" value="FH_FOXQ2-like"/>
</dbReference>
<dbReference type="PANTHER" id="PTHR11829">
    <property type="entry name" value="FORKHEAD BOX PROTEIN"/>
    <property type="match status" value="1"/>
</dbReference>